<dbReference type="Proteomes" id="UP000248134">
    <property type="component" value="Unassembled WGS sequence"/>
</dbReference>
<feature type="region of interest" description="Disordered" evidence="1">
    <location>
        <begin position="92"/>
        <end position="123"/>
    </location>
</feature>
<organism evidence="3 4">
    <name type="scientific">Rhodopseudomonas palustris</name>
    <dbReference type="NCBI Taxonomy" id="1076"/>
    <lineage>
        <taxon>Bacteria</taxon>
        <taxon>Pseudomonadati</taxon>
        <taxon>Pseudomonadota</taxon>
        <taxon>Alphaproteobacteria</taxon>
        <taxon>Hyphomicrobiales</taxon>
        <taxon>Nitrobacteraceae</taxon>
        <taxon>Rhodopseudomonas</taxon>
    </lineage>
</organism>
<evidence type="ECO:0000256" key="1">
    <source>
        <dbReference type="SAM" id="MobiDB-lite"/>
    </source>
</evidence>
<comment type="caution">
    <text evidence="3">The sequence shown here is derived from an EMBL/GenBank/DDBJ whole genome shotgun (WGS) entry which is preliminary data.</text>
</comment>
<protein>
    <submittedName>
        <fullName evidence="3">Uncharacterized protein</fullName>
    </submittedName>
</protein>
<proteinExistence type="predicted"/>
<feature type="signal peptide" evidence="2">
    <location>
        <begin position="1"/>
        <end position="23"/>
    </location>
</feature>
<feature type="chain" id="PRO_5016279099" evidence="2">
    <location>
        <begin position="24"/>
        <end position="123"/>
    </location>
</feature>
<gene>
    <name evidence="3" type="ORF">DNX69_25540</name>
</gene>
<dbReference type="EMBL" id="QKQS01000042">
    <property type="protein sequence ID" value="PZA09140.1"/>
    <property type="molecule type" value="Genomic_DNA"/>
</dbReference>
<dbReference type="AlphaFoldDB" id="A0A323UCH0"/>
<evidence type="ECO:0000313" key="4">
    <source>
        <dbReference type="Proteomes" id="UP000248134"/>
    </source>
</evidence>
<name>A0A323UCH0_RHOPL</name>
<keyword evidence="2" id="KW-0732">Signal</keyword>
<evidence type="ECO:0000256" key="2">
    <source>
        <dbReference type="SAM" id="SignalP"/>
    </source>
</evidence>
<reference evidence="3 4" key="1">
    <citation type="submission" date="2018-06" db="EMBL/GenBank/DDBJ databases">
        <title>Draft Whole-Genome Sequence of the purple photosynthetic bacterium Rhodospeudomonas palustris XCP.</title>
        <authorList>
            <person name="Rayyan A."/>
            <person name="Meyer T.E."/>
            <person name="Kyndt J.A."/>
        </authorList>
    </citation>
    <scope>NUCLEOTIDE SEQUENCE [LARGE SCALE GENOMIC DNA]</scope>
    <source>
        <strain evidence="3 4">XCP</strain>
    </source>
</reference>
<dbReference type="RefSeq" id="WP_110788903.1">
    <property type="nucleotide sequence ID" value="NZ_QKQS01000042.1"/>
</dbReference>
<evidence type="ECO:0000313" key="3">
    <source>
        <dbReference type="EMBL" id="PZA09140.1"/>
    </source>
</evidence>
<sequence length="123" mass="13007">MAGKPMIALAVLAPLLWSPAATAQDVPGIEICTVEKTMERRTSCLQSNVDFLHKSLDKARLEQRQQLEAARAQIGALGAAVAALQKQLAELQAAQKPAKTEPAPAKDAAPTKDASPPKTDAKK</sequence>
<accession>A0A323UCH0</accession>
<dbReference type="OrthoDB" id="8240981at2"/>